<proteinExistence type="inferred from homology"/>
<evidence type="ECO:0000256" key="4">
    <source>
        <dbReference type="ARBA" id="ARBA00022969"/>
    </source>
</evidence>
<keyword evidence="3" id="KW-0132">Cell division</keyword>
<dbReference type="EMBL" id="BSRX01000020">
    <property type="protein sequence ID" value="GLW55694.1"/>
    <property type="molecule type" value="Genomic_DNA"/>
</dbReference>
<dbReference type="Pfam" id="PF04686">
    <property type="entry name" value="SsgA"/>
    <property type="match status" value="1"/>
</dbReference>
<keyword evidence="4" id="KW-0749">Sporulation</keyword>
<comment type="subcellular location">
    <subcellularLocation>
        <location evidence="1">Cell septum</location>
    </subcellularLocation>
</comment>
<name>A0A9W6UP83_9ACTN</name>
<keyword evidence="6" id="KW-0131">Cell cycle</keyword>
<evidence type="ECO:0000256" key="1">
    <source>
        <dbReference type="ARBA" id="ARBA00004431"/>
    </source>
</evidence>
<dbReference type="Gene3D" id="2.30.31.20">
    <property type="entry name" value="Sporulation-specific cell division protein SsgB"/>
    <property type="match status" value="1"/>
</dbReference>
<dbReference type="Proteomes" id="UP001165143">
    <property type="component" value="Unassembled WGS sequence"/>
</dbReference>
<dbReference type="RefSeq" id="WP_033250723.1">
    <property type="nucleotide sequence ID" value="NZ_BSRX01000020.1"/>
</dbReference>
<evidence type="ECO:0008006" key="9">
    <source>
        <dbReference type="Google" id="ProtNLM"/>
    </source>
</evidence>
<keyword evidence="5" id="KW-0717">Septation</keyword>
<evidence type="ECO:0000256" key="6">
    <source>
        <dbReference type="ARBA" id="ARBA00023306"/>
    </source>
</evidence>
<evidence type="ECO:0000256" key="3">
    <source>
        <dbReference type="ARBA" id="ARBA00022618"/>
    </source>
</evidence>
<evidence type="ECO:0000313" key="7">
    <source>
        <dbReference type="EMBL" id="GLW55694.1"/>
    </source>
</evidence>
<comment type="caution">
    <text evidence="7">The sequence shown here is derived from an EMBL/GenBank/DDBJ whole genome shotgun (WGS) entry which is preliminary data.</text>
</comment>
<evidence type="ECO:0000313" key="8">
    <source>
        <dbReference type="Proteomes" id="UP001165143"/>
    </source>
</evidence>
<dbReference type="GO" id="GO:0030435">
    <property type="term" value="P:sporulation resulting in formation of a cellular spore"/>
    <property type="evidence" value="ECO:0007669"/>
    <property type="project" value="UniProtKB-KW"/>
</dbReference>
<evidence type="ECO:0000256" key="5">
    <source>
        <dbReference type="ARBA" id="ARBA00023210"/>
    </source>
</evidence>
<gene>
    <name evidence="7" type="ORF">Kpho01_37050</name>
</gene>
<protein>
    <recommendedName>
        <fullName evidence="9">SsgA</fullName>
    </recommendedName>
</protein>
<dbReference type="GO" id="GO:0000917">
    <property type="term" value="P:division septum assembly"/>
    <property type="evidence" value="ECO:0007669"/>
    <property type="project" value="UniProtKB-KW"/>
</dbReference>
<sequence length="142" mass="15136">MHSTVRARTTMHLAVSGELSFRTAVDLDYDTGDPFAVRFTFHLPGDEPVTWVFARDLLAAGTRGPAGEGDVHVHPVGDDLAEVCLVLRSPGGDALLRAAAPPLLAFLARTDRLVPFGQERFTADLDRKLAAILSTAGPESAS</sequence>
<comment type="similarity">
    <text evidence="2">Belongs to the SsgA family.</text>
</comment>
<dbReference type="InterPro" id="IPR038658">
    <property type="entry name" value="SsgB_sf"/>
</dbReference>
<dbReference type="OrthoDB" id="3853096at2"/>
<dbReference type="GO" id="GO:0030428">
    <property type="term" value="C:cell septum"/>
    <property type="evidence" value="ECO:0007669"/>
    <property type="project" value="UniProtKB-SubCell"/>
</dbReference>
<dbReference type="AlphaFoldDB" id="A0A9W6UP83"/>
<organism evidence="7 8">
    <name type="scientific">Kitasatospora phosalacinea</name>
    <dbReference type="NCBI Taxonomy" id="2065"/>
    <lineage>
        <taxon>Bacteria</taxon>
        <taxon>Bacillati</taxon>
        <taxon>Actinomycetota</taxon>
        <taxon>Actinomycetes</taxon>
        <taxon>Kitasatosporales</taxon>
        <taxon>Streptomycetaceae</taxon>
        <taxon>Kitasatospora</taxon>
    </lineage>
</organism>
<accession>A0A9W6UP83</accession>
<reference evidence="7" key="1">
    <citation type="submission" date="2023-02" db="EMBL/GenBank/DDBJ databases">
        <title>Kitasatospora phosalacinea NBRC 14362.</title>
        <authorList>
            <person name="Ichikawa N."/>
            <person name="Sato H."/>
            <person name="Tonouchi N."/>
        </authorList>
    </citation>
    <scope>NUCLEOTIDE SEQUENCE</scope>
    <source>
        <strain evidence="7">NBRC 14362</strain>
    </source>
</reference>
<dbReference type="InterPro" id="IPR006776">
    <property type="entry name" value="SsgB"/>
</dbReference>
<evidence type="ECO:0000256" key="2">
    <source>
        <dbReference type="ARBA" id="ARBA00009323"/>
    </source>
</evidence>